<protein>
    <recommendedName>
        <fullName evidence="3">PGG domain-containing protein</fullName>
    </recommendedName>
</protein>
<gene>
    <name evidence="4" type="ORF">OSB04_015099</name>
</gene>
<dbReference type="Pfam" id="PF13962">
    <property type="entry name" value="PGG"/>
    <property type="match status" value="1"/>
</dbReference>
<feature type="transmembrane region" description="Helical" evidence="2">
    <location>
        <begin position="761"/>
        <end position="789"/>
    </location>
</feature>
<feature type="transmembrane region" description="Helical" evidence="2">
    <location>
        <begin position="415"/>
        <end position="434"/>
    </location>
</feature>
<dbReference type="PROSITE" id="PS50088">
    <property type="entry name" value="ANK_REPEAT"/>
    <property type="match status" value="1"/>
</dbReference>
<reference evidence="4" key="1">
    <citation type="submission" date="2023-03" db="EMBL/GenBank/DDBJ databases">
        <title>Chromosome-scale reference genome and RAD-based genetic map of yellow starthistle (Centaurea solstitialis) reveal putative structural variation and QTLs associated with invader traits.</title>
        <authorList>
            <person name="Reatini B."/>
            <person name="Cang F.A."/>
            <person name="Jiang Q."/>
            <person name="Mckibben M.T.W."/>
            <person name="Barker M.S."/>
            <person name="Rieseberg L.H."/>
            <person name="Dlugosch K.M."/>
        </authorList>
    </citation>
    <scope>NUCLEOTIDE SEQUENCE</scope>
    <source>
        <strain evidence="4">CAN-66</strain>
        <tissue evidence="4">Leaf</tissue>
    </source>
</reference>
<name>A0AA38SYC4_9ASTR</name>
<evidence type="ECO:0000313" key="5">
    <source>
        <dbReference type="Proteomes" id="UP001172457"/>
    </source>
</evidence>
<dbReference type="Gene3D" id="1.25.40.20">
    <property type="entry name" value="Ankyrin repeat-containing domain"/>
    <property type="match status" value="1"/>
</dbReference>
<dbReference type="Proteomes" id="UP001172457">
    <property type="component" value="Chromosome 4"/>
</dbReference>
<dbReference type="PROSITE" id="PS50297">
    <property type="entry name" value="ANK_REP_REGION"/>
    <property type="match status" value="1"/>
</dbReference>
<sequence>MAASSPQIEDFEYLYASNANFSNFVSVKLSGKHNYHLWKTQMLCLMETHDMRGLVDAEFDRPRALSTKIIKQYDSLLKGWIFGSVSEVVLGIVINLDSPKAVWDELKSLYEVCSADHVQPTMTSQQGPEEIETESESSITIDIKAGEDLLSKETETVTEKEEARLNRKLLFAIGQRSWWKIKKILEKDREAWKKPLPLFGYGEAILRVVVRMGHSHNDLVEKLLRFLKKEQIKEILEHRDSNGRTVLHVAASVGNKHAVKLLIDKHNDLLTILDKEGQDPLMKALDSMEFDTFAYLLKVAIDNNKTKQLVISQGPDYKQKGASLVANAITAKQYSTALKLIREFPEFAVENDEVLMAIARAFPDELNYWETLIYPRTFRHMYIKVWFSSHSLTSVNELGELWEKSMHVMGGHDHLVLRVPVFTVLWVFGLMIFLKEIAFCTLHLSYLLVWKVLVRLVPHIKHIQKKKKVLEDARDVLWLVCSETNDLTKLPATHHPHYDRPILEAAVQNAYRVFDEIFWESREIRKSKNKNGYDCFQLAVIYRSENIYNILYQIGEDKNHYRTIKDSSENSMLHLAARSAPSHVLQRITGAALQLQRELQWFEELKKFMHPSDITKHNIHGETPPEMFTRAHEKLVKEGETWMKTTAESCSISAALITTIVFAAAITVPGGSNQETGIPMFRKDTAFTIFAISDAISLFTSTSSLMVFLSILTARFAEKDFLFILPKRLIIGLCTLLISIAAMMVAYGATLYLLFSREKQWMIGPICGFSCLPILFFVSLQFPLIADLYRSTYVPIFRKREDHFI</sequence>
<dbReference type="PANTHER" id="PTHR24177">
    <property type="entry name" value="CASKIN"/>
    <property type="match status" value="1"/>
</dbReference>
<dbReference type="SMART" id="SM00248">
    <property type="entry name" value="ANK"/>
    <property type="match status" value="3"/>
</dbReference>
<dbReference type="EMBL" id="JARYMX010000004">
    <property type="protein sequence ID" value="KAJ9551054.1"/>
    <property type="molecule type" value="Genomic_DNA"/>
</dbReference>
<keyword evidence="2" id="KW-0472">Membrane</keyword>
<dbReference type="InterPro" id="IPR026961">
    <property type="entry name" value="PGG_dom"/>
</dbReference>
<evidence type="ECO:0000313" key="4">
    <source>
        <dbReference type="EMBL" id="KAJ9551054.1"/>
    </source>
</evidence>
<evidence type="ECO:0000256" key="1">
    <source>
        <dbReference type="PROSITE-ProRule" id="PRU00023"/>
    </source>
</evidence>
<evidence type="ECO:0000256" key="2">
    <source>
        <dbReference type="SAM" id="Phobius"/>
    </source>
</evidence>
<dbReference type="Pfam" id="PF12796">
    <property type="entry name" value="Ank_2"/>
    <property type="match status" value="1"/>
</dbReference>
<keyword evidence="2" id="KW-0812">Transmembrane</keyword>
<feature type="repeat" description="ANK" evidence="1">
    <location>
        <begin position="242"/>
        <end position="269"/>
    </location>
</feature>
<evidence type="ECO:0000259" key="3">
    <source>
        <dbReference type="Pfam" id="PF13962"/>
    </source>
</evidence>
<dbReference type="PANTHER" id="PTHR24177:SF475">
    <property type="entry name" value="ANKYRIN REPEAT-CONTAINING DOMAIN, PGG DOMAIN PROTEIN-RELATED"/>
    <property type="match status" value="1"/>
</dbReference>
<organism evidence="4 5">
    <name type="scientific">Centaurea solstitialis</name>
    <name type="common">yellow star-thistle</name>
    <dbReference type="NCBI Taxonomy" id="347529"/>
    <lineage>
        <taxon>Eukaryota</taxon>
        <taxon>Viridiplantae</taxon>
        <taxon>Streptophyta</taxon>
        <taxon>Embryophyta</taxon>
        <taxon>Tracheophyta</taxon>
        <taxon>Spermatophyta</taxon>
        <taxon>Magnoliopsida</taxon>
        <taxon>eudicotyledons</taxon>
        <taxon>Gunneridae</taxon>
        <taxon>Pentapetalae</taxon>
        <taxon>asterids</taxon>
        <taxon>campanulids</taxon>
        <taxon>Asterales</taxon>
        <taxon>Asteraceae</taxon>
        <taxon>Carduoideae</taxon>
        <taxon>Cardueae</taxon>
        <taxon>Centaureinae</taxon>
        <taxon>Centaurea</taxon>
    </lineage>
</organism>
<keyword evidence="2" id="KW-1133">Transmembrane helix</keyword>
<comment type="caution">
    <text evidence="4">The sequence shown here is derived from an EMBL/GenBank/DDBJ whole genome shotgun (WGS) entry which is preliminary data.</text>
</comment>
<feature type="transmembrane region" description="Helical" evidence="2">
    <location>
        <begin position="729"/>
        <end position="755"/>
    </location>
</feature>
<feature type="domain" description="PGG" evidence="3">
    <location>
        <begin position="641"/>
        <end position="753"/>
    </location>
</feature>
<feature type="transmembrane region" description="Helical" evidence="2">
    <location>
        <begin position="689"/>
        <end position="717"/>
    </location>
</feature>
<accession>A0AA38SYC4</accession>
<dbReference type="AlphaFoldDB" id="A0AA38SYC4"/>
<dbReference type="SUPFAM" id="SSF48403">
    <property type="entry name" value="Ankyrin repeat"/>
    <property type="match status" value="1"/>
</dbReference>
<proteinExistence type="predicted"/>
<dbReference type="GO" id="GO:0016020">
    <property type="term" value="C:membrane"/>
    <property type="evidence" value="ECO:0007669"/>
    <property type="project" value="TreeGrafter"/>
</dbReference>
<keyword evidence="1" id="KW-0040">ANK repeat</keyword>
<dbReference type="InterPro" id="IPR002110">
    <property type="entry name" value="Ankyrin_rpt"/>
</dbReference>
<dbReference type="InterPro" id="IPR036770">
    <property type="entry name" value="Ankyrin_rpt-contain_sf"/>
</dbReference>
<feature type="transmembrane region" description="Helical" evidence="2">
    <location>
        <begin position="650"/>
        <end position="669"/>
    </location>
</feature>
<keyword evidence="5" id="KW-1185">Reference proteome</keyword>